<dbReference type="PANTHER" id="PTHR34415:SF1">
    <property type="entry name" value="INTEGRASE CATALYTIC DOMAIN-CONTAINING PROTEIN"/>
    <property type="match status" value="1"/>
</dbReference>
<sequence length="160" mass="18253">MLTALAVSRCLPSDRPYSRTGERLRHKYVLPGVGVVCKGAFQMVYDVANATLTAARAQLDNSINPKQHANTKNTHADTVDTSSIIAFLTEFAEQHGSIAPVRFRHQKTVSGSVKRYFSKVDYTCFPAFYTWEKLFQLFCADAKKKRIRYWSVHRCRRSVM</sequence>
<proteinExistence type="predicted"/>
<dbReference type="EMBL" id="DAKRPA010000040">
    <property type="protein sequence ID" value="DBA01857.1"/>
    <property type="molecule type" value="Genomic_DNA"/>
</dbReference>
<evidence type="ECO:0000313" key="2">
    <source>
        <dbReference type="Proteomes" id="UP001146120"/>
    </source>
</evidence>
<keyword evidence="2" id="KW-1185">Reference proteome</keyword>
<organism evidence="1 2">
    <name type="scientific">Lagenidium giganteum</name>
    <dbReference type="NCBI Taxonomy" id="4803"/>
    <lineage>
        <taxon>Eukaryota</taxon>
        <taxon>Sar</taxon>
        <taxon>Stramenopiles</taxon>
        <taxon>Oomycota</taxon>
        <taxon>Peronosporomycetes</taxon>
        <taxon>Pythiales</taxon>
        <taxon>Pythiaceae</taxon>
    </lineage>
</organism>
<reference evidence="1" key="2">
    <citation type="journal article" date="2023" name="Microbiol Resour">
        <title>Decontamination and Annotation of the Draft Genome Sequence of the Oomycete Lagenidium giganteum ARSEF 373.</title>
        <authorList>
            <person name="Morgan W.R."/>
            <person name="Tartar A."/>
        </authorList>
    </citation>
    <scope>NUCLEOTIDE SEQUENCE</scope>
    <source>
        <strain evidence="1">ARSEF 373</strain>
    </source>
</reference>
<dbReference type="Proteomes" id="UP001146120">
    <property type="component" value="Unassembled WGS sequence"/>
</dbReference>
<evidence type="ECO:0000313" key="1">
    <source>
        <dbReference type="EMBL" id="DBA01857.1"/>
    </source>
</evidence>
<comment type="caution">
    <text evidence="1">The sequence shown here is derived from an EMBL/GenBank/DDBJ whole genome shotgun (WGS) entry which is preliminary data.</text>
</comment>
<dbReference type="AlphaFoldDB" id="A0AAV2Z8V9"/>
<dbReference type="PANTHER" id="PTHR34415">
    <property type="entry name" value="INTEGRASE CATALYTIC DOMAIN-CONTAINING PROTEIN"/>
    <property type="match status" value="1"/>
</dbReference>
<gene>
    <name evidence="1" type="ORF">N0F65_006005</name>
</gene>
<accession>A0AAV2Z8V9</accession>
<evidence type="ECO:0008006" key="3">
    <source>
        <dbReference type="Google" id="ProtNLM"/>
    </source>
</evidence>
<name>A0AAV2Z8V9_9STRA</name>
<reference evidence="1" key="1">
    <citation type="submission" date="2022-11" db="EMBL/GenBank/DDBJ databases">
        <authorList>
            <person name="Morgan W.R."/>
            <person name="Tartar A."/>
        </authorList>
    </citation>
    <scope>NUCLEOTIDE SEQUENCE</scope>
    <source>
        <strain evidence="1">ARSEF 373</strain>
    </source>
</reference>
<protein>
    <recommendedName>
        <fullName evidence="3">LAGLIDADG endonuclease</fullName>
    </recommendedName>
</protein>